<dbReference type="OrthoDB" id="9816357at2"/>
<dbReference type="InterPro" id="IPR050902">
    <property type="entry name" value="ABC_Transporter_SBP"/>
</dbReference>
<dbReference type="RefSeq" id="WP_151145740.1">
    <property type="nucleotide sequence ID" value="NZ_WAGX01000005.1"/>
</dbReference>
<protein>
    <submittedName>
        <fullName evidence="5">ABC transporter substrate-binding protein</fullName>
    </submittedName>
</protein>
<dbReference type="GO" id="GO:0071281">
    <property type="term" value="P:cellular response to iron ion"/>
    <property type="evidence" value="ECO:0007669"/>
    <property type="project" value="TreeGrafter"/>
</dbReference>
<dbReference type="PANTHER" id="PTHR30535">
    <property type="entry name" value="VITAMIN B12-BINDING PROTEIN"/>
    <property type="match status" value="1"/>
</dbReference>
<dbReference type="Proteomes" id="UP000461768">
    <property type="component" value="Unassembled WGS sequence"/>
</dbReference>
<dbReference type="InterPro" id="IPR002491">
    <property type="entry name" value="ABC_transptr_periplasmic_BD"/>
</dbReference>
<dbReference type="PROSITE" id="PS51257">
    <property type="entry name" value="PROKAR_LIPOPROTEIN"/>
    <property type="match status" value="1"/>
</dbReference>
<evidence type="ECO:0000256" key="1">
    <source>
        <dbReference type="ARBA" id="ARBA00008814"/>
    </source>
</evidence>
<dbReference type="Pfam" id="PF01497">
    <property type="entry name" value="Peripla_BP_2"/>
    <property type="match status" value="1"/>
</dbReference>
<name>A0A7V7QKM8_9FIRM</name>
<comment type="similarity">
    <text evidence="1">Belongs to the bacterial solute-binding protein 8 family.</text>
</comment>
<gene>
    <name evidence="5" type="ORF">F7O84_12620</name>
</gene>
<evidence type="ECO:0000313" key="5">
    <source>
        <dbReference type="EMBL" id="KAB1438382.1"/>
    </source>
</evidence>
<dbReference type="PANTHER" id="PTHR30535:SF34">
    <property type="entry name" value="MOLYBDATE-BINDING PROTEIN MOLA"/>
    <property type="match status" value="1"/>
</dbReference>
<accession>A0A7V7QKM8</accession>
<sequence>MNNIRKIMVVLCCLGLICALSACSTKKNSLEDTNVDSATASVTTEKTKETTDFQSATEASESFAKVTKYPITITDSQGSEVTFDSEPMKVVSMAPNITEMMYQLGLESKLVGRTDYCDYPKQVSSIESVGTLREPDIEKIISLEPDVVIASTHFSEEANKKLVDLGVKVVVLYDEFEIEGVYSIITSMGTILNANETAAAVVHDMNKTITEVKSRIEGLHKPSVYYVVGYGEYGDYTAGGDTFIGQMLSLAGGNNIAQDISGWSYTLEALVEADPDIIIIPIDLKADFEAAENYKDLSAVKNDHVYGINKDLVERQGYRNAEGLRALAEIIHPEAFQ</sequence>
<feature type="chain" id="PRO_5039566088" evidence="3">
    <location>
        <begin position="23"/>
        <end position="337"/>
    </location>
</feature>
<dbReference type="PROSITE" id="PS50983">
    <property type="entry name" value="FE_B12_PBP"/>
    <property type="match status" value="1"/>
</dbReference>
<dbReference type="SUPFAM" id="SSF53807">
    <property type="entry name" value="Helical backbone' metal receptor"/>
    <property type="match status" value="1"/>
</dbReference>
<reference evidence="5 6" key="2">
    <citation type="submission" date="2020-02" db="EMBL/GenBank/DDBJ databases">
        <title>Candidatus Galacturonibacter soehngenii shows hetero-acetogenic catabolism of galacturonic acid but lacks a canonical carbon monoxide dehydrogenase/acetyl-CoA synthase complex.</title>
        <authorList>
            <person name="Diender M."/>
            <person name="Stouten G.R."/>
            <person name="Petersen J.F."/>
            <person name="Nielsen P.H."/>
            <person name="Dueholm M.S."/>
            <person name="Pronk J.T."/>
            <person name="Van Loosdrecht M.C.M."/>
        </authorList>
    </citation>
    <scope>NUCLEOTIDE SEQUENCE [LARGE SCALE GENOMIC DNA]</scope>
    <source>
        <strain evidence="5">GalUA</strain>
    </source>
</reference>
<feature type="signal peptide" evidence="3">
    <location>
        <begin position="1"/>
        <end position="22"/>
    </location>
</feature>
<evidence type="ECO:0000256" key="3">
    <source>
        <dbReference type="SAM" id="SignalP"/>
    </source>
</evidence>
<dbReference type="Gene3D" id="3.40.50.1980">
    <property type="entry name" value="Nitrogenase molybdenum iron protein domain"/>
    <property type="match status" value="2"/>
</dbReference>
<reference evidence="5 6" key="1">
    <citation type="submission" date="2019-09" db="EMBL/GenBank/DDBJ databases">
        <authorList>
            <person name="Valk L.C."/>
        </authorList>
    </citation>
    <scope>NUCLEOTIDE SEQUENCE [LARGE SCALE GENOMIC DNA]</scope>
    <source>
        <strain evidence="5">GalUA</strain>
    </source>
</reference>
<keyword evidence="2 3" id="KW-0732">Signal</keyword>
<evidence type="ECO:0000259" key="4">
    <source>
        <dbReference type="PROSITE" id="PS50983"/>
    </source>
</evidence>
<comment type="caution">
    <text evidence="5">The sequence shown here is derived from an EMBL/GenBank/DDBJ whole genome shotgun (WGS) entry which is preliminary data.</text>
</comment>
<evidence type="ECO:0000256" key="2">
    <source>
        <dbReference type="ARBA" id="ARBA00022729"/>
    </source>
</evidence>
<evidence type="ECO:0000313" key="6">
    <source>
        <dbReference type="Proteomes" id="UP000461768"/>
    </source>
</evidence>
<keyword evidence="6" id="KW-1185">Reference proteome</keyword>
<dbReference type="CDD" id="cd01143">
    <property type="entry name" value="YvrC"/>
    <property type="match status" value="1"/>
</dbReference>
<dbReference type="EMBL" id="WAGX01000005">
    <property type="protein sequence ID" value="KAB1438382.1"/>
    <property type="molecule type" value="Genomic_DNA"/>
</dbReference>
<proteinExistence type="inferred from homology"/>
<dbReference type="InterPro" id="IPR054828">
    <property type="entry name" value="Vit_B12_bind_prot"/>
</dbReference>
<feature type="domain" description="Fe/B12 periplasmic-binding" evidence="4">
    <location>
        <begin position="89"/>
        <end position="335"/>
    </location>
</feature>
<dbReference type="NCBIfam" id="NF038402">
    <property type="entry name" value="TroA_like"/>
    <property type="match status" value="1"/>
</dbReference>
<dbReference type="AlphaFoldDB" id="A0A7V7QKM8"/>
<organism evidence="5 6">
    <name type="scientific">Candidatus Galacturonatibacter soehngenii</name>
    <dbReference type="NCBI Taxonomy" id="2307010"/>
    <lineage>
        <taxon>Bacteria</taxon>
        <taxon>Bacillati</taxon>
        <taxon>Bacillota</taxon>
        <taxon>Clostridia</taxon>
        <taxon>Lachnospirales</taxon>
        <taxon>Lachnospiraceae</taxon>
        <taxon>Candidatus Galacturonatibacter</taxon>
    </lineage>
</organism>